<dbReference type="NCBIfam" id="TIGR00077">
    <property type="entry name" value="lspA"/>
    <property type="match status" value="1"/>
</dbReference>
<name>A0ABW9Y4Y8_9RHOB</name>
<evidence type="ECO:0000313" key="13">
    <source>
        <dbReference type="EMBL" id="NBE07151.1"/>
    </source>
</evidence>
<comment type="catalytic activity">
    <reaction evidence="9 10">
        <text>Release of signal peptides from bacterial membrane prolipoproteins. Hydrolyzes -Xaa-Yaa-Zaa-|-(S,diacylglyceryl)Cys-, in which Xaa is hydrophobic (preferably Leu), and Yaa (Ala or Ser) and Zaa (Gly or Ala) have small, neutral side chains.</text>
        <dbReference type="EC" id="3.4.23.36"/>
    </reaction>
</comment>
<evidence type="ECO:0000256" key="10">
    <source>
        <dbReference type="RuleBase" id="RU000594"/>
    </source>
</evidence>
<sequence length="176" mass="19179">MRITLVTAAIIFVLDQVTKLIVVQWMNLIERGVIEVLPPFLTFRMAWNTGINFGLFSNQADFMRWVLIVVALVISAWVWIWIRREGAGRWAQISAGLLIGGALGNVIDRIVYGAVADFLNMSCCGIENPYAFNVADISIFAGAFGLVLFTGGKDKPDAGGKSARKSARGRGTGKTP</sequence>
<evidence type="ECO:0000256" key="2">
    <source>
        <dbReference type="ARBA" id="ARBA00022475"/>
    </source>
</evidence>
<dbReference type="PRINTS" id="PR00781">
    <property type="entry name" value="LIPOSIGPTASE"/>
</dbReference>
<dbReference type="PANTHER" id="PTHR33695:SF1">
    <property type="entry name" value="LIPOPROTEIN SIGNAL PEPTIDASE"/>
    <property type="match status" value="1"/>
</dbReference>
<comment type="function">
    <text evidence="9 10">This protein specifically catalyzes the removal of signal peptides from prolipoproteins.</text>
</comment>
<dbReference type="HAMAP" id="MF_00161">
    <property type="entry name" value="LspA"/>
    <property type="match status" value="1"/>
</dbReference>
<comment type="caution">
    <text evidence="9">Lacks conserved residue(s) required for the propagation of feature annotation.</text>
</comment>
<accession>A0ABW9Y4Y8</accession>
<evidence type="ECO:0000256" key="5">
    <source>
        <dbReference type="ARBA" id="ARBA00022750"/>
    </source>
</evidence>
<evidence type="ECO:0000313" key="14">
    <source>
        <dbReference type="Proteomes" id="UP001517376"/>
    </source>
</evidence>
<evidence type="ECO:0000256" key="6">
    <source>
        <dbReference type="ARBA" id="ARBA00022801"/>
    </source>
</evidence>
<comment type="caution">
    <text evidence="13">The sequence shown here is derived from an EMBL/GenBank/DDBJ whole genome shotgun (WGS) entry which is preliminary data.</text>
</comment>
<feature type="transmembrane region" description="Helical" evidence="9">
    <location>
        <begin position="130"/>
        <end position="151"/>
    </location>
</feature>
<dbReference type="PROSITE" id="PS00855">
    <property type="entry name" value="SPASE_II"/>
    <property type="match status" value="1"/>
</dbReference>
<proteinExistence type="inferred from homology"/>
<keyword evidence="6 9" id="KW-0378">Hydrolase</keyword>
<keyword evidence="8 9" id="KW-0472">Membrane</keyword>
<dbReference type="EC" id="3.4.23.36" evidence="9"/>
<evidence type="ECO:0000256" key="3">
    <source>
        <dbReference type="ARBA" id="ARBA00022670"/>
    </source>
</evidence>
<feature type="region of interest" description="Disordered" evidence="12">
    <location>
        <begin position="154"/>
        <end position="176"/>
    </location>
</feature>
<keyword evidence="7 9" id="KW-1133">Transmembrane helix</keyword>
<keyword evidence="2 9" id="KW-1003">Cell membrane</keyword>
<keyword evidence="4 9" id="KW-0812">Transmembrane</keyword>
<evidence type="ECO:0000256" key="4">
    <source>
        <dbReference type="ARBA" id="ARBA00022692"/>
    </source>
</evidence>
<evidence type="ECO:0000256" key="8">
    <source>
        <dbReference type="ARBA" id="ARBA00023136"/>
    </source>
</evidence>
<dbReference type="RefSeq" id="WP_161766088.1">
    <property type="nucleotide sequence ID" value="NZ_JAAATW010000001.1"/>
</dbReference>
<reference evidence="14" key="1">
    <citation type="submission" date="2020-01" db="EMBL/GenBank/DDBJ databases">
        <title>Sphingomonas sp. strain CSW-10.</title>
        <authorList>
            <person name="Chen W.-M."/>
        </authorList>
    </citation>
    <scope>NUCLEOTIDE SEQUENCE [LARGE SCALE GENOMIC DNA]</scope>
    <source>
        <strain evidence="14">CCP-1</strain>
    </source>
</reference>
<keyword evidence="3 9" id="KW-0645">Protease</keyword>
<dbReference type="PANTHER" id="PTHR33695">
    <property type="entry name" value="LIPOPROTEIN SIGNAL PEPTIDASE"/>
    <property type="match status" value="1"/>
</dbReference>
<gene>
    <name evidence="9" type="primary">lspA</name>
    <name evidence="13" type="ORF">GU920_06360</name>
</gene>
<comment type="subcellular location">
    <subcellularLocation>
        <location evidence="9">Cell membrane</location>
        <topology evidence="9">Multi-pass membrane protein</topology>
    </subcellularLocation>
</comment>
<feature type="transmembrane region" description="Helical" evidence="9">
    <location>
        <begin position="94"/>
        <end position="115"/>
    </location>
</feature>
<evidence type="ECO:0000256" key="1">
    <source>
        <dbReference type="ARBA" id="ARBA00006139"/>
    </source>
</evidence>
<evidence type="ECO:0000256" key="7">
    <source>
        <dbReference type="ARBA" id="ARBA00022989"/>
    </source>
</evidence>
<protein>
    <recommendedName>
        <fullName evidence="9">Lipoprotein signal peptidase</fullName>
        <ecNumber evidence="9">3.4.23.36</ecNumber>
    </recommendedName>
    <alternativeName>
        <fullName evidence="9">Prolipoprotein signal peptidase</fullName>
    </alternativeName>
    <alternativeName>
        <fullName evidence="9">Signal peptidase II</fullName>
        <shortName evidence="9">SPase II</shortName>
    </alternativeName>
</protein>
<feature type="active site" evidence="9">
    <location>
        <position position="117"/>
    </location>
</feature>
<comment type="pathway">
    <text evidence="9">Protein modification; lipoprotein biosynthesis (signal peptide cleavage).</text>
</comment>
<feature type="transmembrane region" description="Helical" evidence="9">
    <location>
        <begin position="62"/>
        <end position="82"/>
    </location>
</feature>
<comment type="similarity">
    <text evidence="1 9 11">Belongs to the peptidase A8 family.</text>
</comment>
<evidence type="ECO:0000256" key="9">
    <source>
        <dbReference type="HAMAP-Rule" id="MF_00161"/>
    </source>
</evidence>
<dbReference type="InterPro" id="IPR001872">
    <property type="entry name" value="Peptidase_A8"/>
</dbReference>
<feature type="active site" evidence="9">
    <location>
        <position position="136"/>
    </location>
</feature>
<keyword evidence="14" id="KW-1185">Reference proteome</keyword>
<dbReference type="Proteomes" id="UP001517376">
    <property type="component" value="Unassembled WGS sequence"/>
</dbReference>
<evidence type="ECO:0000256" key="12">
    <source>
        <dbReference type="SAM" id="MobiDB-lite"/>
    </source>
</evidence>
<dbReference type="EMBL" id="JAAATW010000001">
    <property type="protein sequence ID" value="NBE07151.1"/>
    <property type="molecule type" value="Genomic_DNA"/>
</dbReference>
<organism evidence="13 14">
    <name type="scientific">Paragemmobacter ruber</name>
    <dbReference type="NCBI Taxonomy" id="1985673"/>
    <lineage>
        <taxon>Bacteria</taxon>
        <taxon>Pseudomonadati</taxon>
        <taxon>Pseudomonadota</taxon>
        <taxon>Alphaproteobacteria</taxon>
        <taxon>Rhodobacterales</taxon>
        <taxon>Paracoccaceae</taxon>
        <taxon>Paragemmobacter</taxon>
    </lineage>
</organism>
<evidence type="ECO:0000256" key="11">
    <source>
        <dbReference type="RuleBase" id="RU004181"/>
    </source>
</evidence>
<keyword evidence="5 9" id="KW-0064">Aspartyl protease</keyword>
<dbReference type="Pfam" id="PF01252">
    <property type="entry name" value="Peptidase_A8"/>
    <property type="match status" value="1"/>
</dbReference>